<dbReference type="PANTHER" id="PTHR37024:SF3">
    <property type="entry name" value="TYPE VI SECRETION SYSTEM PROTEIN TSSA"/>
    <property type="match status" value="1"/>
</dbReference>
<evidence type="ECO:0000313" key="6">
    <source>
        <dbReference type="Proteomes" id="UP000224871"/>
    </source>
</evidence>
<feature type="compositionally biased region" description="Low complexity" evidence="1">
    <location>
        <begin position="184"/>
        <end position="210"/>
    </location>
</feature>
<dbReference type="AlphaFoldDB" id="A0A1N6MQW7"/>
<organism evidence="4 5">
    <name type="scientific">Xenorhabdus innexi</name>
    <dbReference type="NCBI Taxonomy" id="290109"/>
    <lineage>
        <taxon>Bacteria</taxon>
        <taxon>Pseudomonadati</taxon>
        <taxon>Pseudomonadota</taxon>
        <taxon>Gammaproteobacteria</taxon>
        <taxon>Enterobacterales</taxon>
        <taxon>Morganellaceae</taxon>
        <taxon>Xenorhabdus</taxon>
    </lineage>
</organism>
<evidence type="ECO:0000313" key="5">
    <source>
        <dbReference type="Proteomes" id="UP000196435"/>
    </source>
</evidence>
<sequence>MDIRTQFDWFGSLLTPLSDEQTGKALGDNDPSWEFIDGEMIKFGSLSHGSLNVEEIQRQALQLFSETSKDFRLMVHLLRTLQHAGQPAELLLAMELLTEYVKNYWEKAWPNKPVLKRRLAQQVIKRFDSAQTSFTEKSSKSQRDDAQGVLAHLAQCWHSSEPDLAKEIDQLRTRYNRQPEAGTASSQPAPAKAATSQAAAESQSSQGADQENAAVPMPEVDVNSSSDKAWKQTLMTVSDLLCERYPESPVGYCLRRHAVWHTITTAPMASATGKTPLAPASADRTADYLARLPTADNKLLVQIEQSLALAPYWLDGHAIAAQAAAQLGYKNVAQSIRHELNVFLERLPVLKTLSFSDMSPFISPETLDWLAPEPSASTVGGSVSADQEAIWQCFQQQGLEAALKMLEEHQQQLTEPRDQFYGQLLNAQLLEEAGMTALAQQHYRNLLHTGQHMLLTQWEPSLLASLVDKTLTEKTLAEKTGTEKLPSLDKDTASNRSVNL</sequence>
<dbReference type="EMBL" id="NIBU01000016">
    <property type="protein sequence ID" value="PHM36218.1"/>
    <property type="molecule type" value="Genomic_DNA"/>
</dbReference>
<keyword evidence="6" id="KW-1185">Reference proteome</keyword>
<dbReference type="NCBIfam" id="TIGR03362">
    <property type="entry name" value="VI_chp_7"/>
    <property type="match status" value="1"/>
</dbReference>
<accession>A0A1N6MQW7</accession>
<dbReference type="InterPro" id="IPR017739">
    <property type="entry name" value="T6SS-assoc_VCA0119"/>
</dbReference>
<dbReference type="Pfam" id="PF06812">
    <property type="entry name" value="ImpA_N"/>
    <property type="match status" value="1"/>
</dbReference>
<proteinExistence type="predicted"/>
<evidence type="ECO:0000256" key="1">
    <source>
        <dbReference type="SAM" id="MobiDB-lite"/>
    </source>
</evidence>
<dbReference type="Pfam" id="PF16989">
    <property type="entry name" value="T6SS_VasJ"/>
    <property type="match status" value="1"/>
</dbReference>
<gene>
    <name evidence="3" type="ORF">Xinn_01751</name>
    <name evidence="4" type="ORF">XIS1_1110012</name>
</gene>
<feature type="region of interest" description="Disordered" evidence="1">
    <location>
        <begin position="177"/>
        <end position="213"/>
    </location>
</feature>
<protein>
    <submittedName>
        <fullName evidence="3">Type VI secretion system protein</fullName>
    </submittedName>
</protein>
<dbReference type="PANTHER" id="PTHR37024">
    <property type="entry name" value="TYPE VI SECRETION SYSTEM DUF2094 AND IMPA-RELATED DOMAIN PROTEIN"/>
    <property type="match status" value="1"/>
</dbReference>
<dbReference type="RefSeq" id="WP_086954661.1">
    <property type="nucleotide sequence ID" value="NZ_CAWNQC010000068.1"/>
</dbReference>
<dbReference type="OrthoDB" id="1522895at2"/>
<feature type="domain" description="ImpA N-terminal" evidence="2">
    <location>
        <begin position="15"/>
        <end position="112"/>
    </location>
</feature>
<evidence type="ECO:0000259" key="2">
    <source>
        <dbReference type="Pfam" id="PF06812"/>
    </source>
</evidence>
<name>A0A1N6MQW7_9GAMM</name>
<evidence type="ECO:0000313" key="4">
    <source>
        <dbReference type="EMBL" id="SIP71235.1"/>
    </source>
</evidence>
<dbReference type="Proteomes" id="UP000224871">
    <property type="component" value="Unassembled WGS sequence"/>
</dbReference>
<reference evidence="4" key="2">
    <citation type="submission" date="2016-12" db="EMBL/GenBank/DDBJ databases">
        <authorList>
            <person name="Song W.-J."/>
            <person name="Kurnit D.M."/>
        </authorList>
    </citation>
    <scope>NUCLEOTIDE SEQUENCE [LARGE SCALE GENOMIC DNA]</scope>
    <source>
        <strain evidence="4">HGB1681</strain>
    </source>
</reference>
<evidence type="ECO:0000313" key="3">
    <source>
        <dbReference type="EMBL" id="PHM36218.1"/>
    </source>
</evidence>
<reference evidence="5" key="1">
    <citation type="submission" date="2016-12" db="EMBL/GenBank/DDBJ databases">
        <authorList>
            <person name="Gaudriault S."/>
        </authorList>
    </citation>
    <scope>NUCLEOTIDE SEQUENCE [LARGE SCALE GENOMIC DNA]</scope>
    <source>
        <strain evidence="5">HGB1681 (deposited as PTA-6826 in the American Type Culture Collection)</strain>
    </source>
</reference>
<reference evidence="3 6" key="3">
    <citation type="journal article" date="2017" name="Nat. Microbiol.">
        <title>Natural product diversity associated with the nematode symbionts Photorhabdus and Xenorhabdus.</title>
        <authorList>
            <person name="Tobias N.J."/>
            <person name="Wolff H."/>
            <person name="Djahanschiri B."/>
            <person name="Grundmann F."/>
            <person name="Kronenwerth M."/>
            <person name="Shi Y.M."/>
            <person name="Simonyi S."/>
            <person name="Grun P."/>
            <person name="Shapiro-Ilan D."/>
            <person name="Pidot S.J."/>
            <person name="Stinear T.P."/>
            <person name="Ebersberger I."/>
            <person name="Bode H.B."/>
        </authorList>
    </citation>
    <scope>NUCLEOTIDE SEQUENCE [LARGE SCALE GENOMIC DNA]</scope>
    <source>
        <strain evidence="3 6">DSM 16336</strain>
    </source>
</reference>
<dbReference type="EMBL" id="FTLG01000015">
    <property type="protein sequence ID" value="SIP71235.1"/>
    <property type="molecule type" value="Genomic_DNA"/>
</dbReference>
<dbReference type="Proteomes" id="UP000196435">
    <property type="component" value="Unassembled WGS sequence"/>
</dbReference>
<dbReference type="InterPro" id="IPR010657">
    <property type="entry name" value="ImpA_N"/>
</dbReference>